<evidence type="ECO:0000313" key="10">
    <source>
        <dbReference type="EMBL" id="OAK64926.1"/>
    </source>
</evidence>
<evidence type="ECO:0000256" key="4">
    <source>
        <dbReference type="ARBA" id="ARBA00022692"/>
    </source>
</evidence>
<dbReference type="AlphaFoldDB" id="A0AA91IBL9"/>
<feature type="transmembrane region" description="Helical" evidence="9">
    <location>
        <begin position="34"/>
        <end position="55"/>
    </location>
</feature>
<evidence type="ECO:0000256" key="8">
    <source>
        <dbReference type="RuleBase" id="RU003942"/>
    </source>
</evidence>
<keyword evidence="3" id="KW-1003">Cell membrane</keyword>
<sequence>MGPQTFSWLLLAASVAAEVAGTIALRYADGFTRLVPSLVVGASYAAAIWLMSISVRHLEVGLAYAVWAGSGTALTAALGVAWFGESMTLLRVLGVVMIVIGVVVLNLDTH</sequence>
<comment type="caution">
    <text evidence="10">The sequence shown here is derived from an EMBL/GenBank/DDBJ whole genome shotgun (WGS) entry which is preliminary data.</text>
</comment>
<dbReference type="FunFam" id="1.10.3730.20:FF:000001">
    <property type="entry name" value="Quaternary ammonium compound resistance transporter SugE"/>
    <property type="match status" value="1"/>
</dbReference>
<dbReference type="EMBL" id="LVHG01000035">
    <property type="protein sequence ID" value="OAK64926.1"/>
    <property type="molecule type" value="Genomic_DNA"/>
</dbReference>
<evidence type="ECO:0000256" key="7">
    <source>
        <dbReference type="ARBA" id="ARBA00038032"/>
    </source>
</evidence>
<dbReference type="GO" id="GO:1990961">
    <property type="term" value="P:xenobiotic detoxification by transmembrane export across the plasma membrane"/>
    <property type="evidence" value="ECO:0007669"/>
    <property type="project" value="UniProtKB-ARBA"/>
</dbReference>
<dbReference type="GO" id="GO:0005886">
    <property type="term" value="C:plasma membrane"/>
    <property type="evidence" value="ECO:0007669"/>
    <property type="project" value="UniProtKB-SubCell"/>
</dbReference>
<keyword evidence="6 9" id="KW-0472">Membrane</keyword>
<dbReference type="Proteomes" id="UP000077852">
    <property type="component" value="Unassembled WGS sequence"/>
</dbReference>
<dbReference type="Pfam" id="PF00893">
    <property type="entry name" value="Multi_Drug_Res"/>
    <property type="match status" value="1"/>
</dbReference>
<dbReference type="InterPro" id="IPR000390">
    <property type="entry name" value="Small_drug/metabolite_transptr"/>
</dbReference>
<evidence type="ECO:0000256" key="1">
    <source>
        <dbReference type="ARBA" id="ARBA00004651"/>
    </source>
</evidence>
<dbReference type="PANTHER" id="PTHR30561">
    <property type="entry name" value="SMR FAMILY PROTON-DEPENDENT DRUG EFFLUX TRANSPORTER SUGE"/>
    <property type="match status" value="1"/>
</dbReference>
<dbReference type="RefSeq" id="WP_081267372.1">
    <property type="nucleotide sequence ID" value="NZ_LVHG01000035.1"/>
</dbReference>
<dbReference type="SUPFAM" id="SSF103481">
    <property type="entry name" value="Multidrug resistance efflux transporter EmrE"/>
    <property type="match status" value="1"/>
</dbReference>
<comment type="subcellular location">
    <subcellularLocation>
        <location evidence="1 8">Cell membrane</location>
        <topology evidence="1 8">Multi-pass membrane protein</topology>
    </subcellularLocation>
</comment>
<evidence type="ECO:0000256" key="5">
    <source>
        <dbReference type="ARBA" id="ARBA00022989"/>
    </source>
</evidence>
<dbReference type="PANTHER" id="PTHR30561:SF1">
    <property type="entry name" value="MULTIDRUG TRANSPORTER EMRE"/>
    <property type="match status" value="1"/>
</dbReference>
<evidence type="ECO:0000313" key="11">
    <source>
        <dbReference type="Proteomes" id="UP000077852"/>
    </source>
</evidence>
<feature type="transmembrane region" description="Helical" evidence="9">
    <location>
        <begin position="89"/>
        <end position="107"/>
    </location>
</feature>
<evidence type="ECO:0000256" key="9">
    <source>
        <dbReference type="SAM" id="Phobius"/>
    </source>
</evidence>
<accession>A0AA91IBL9</accession>
<evidence type="ECO:0000256" key="3">
    <source>
        <dbReference type="ARBA" id="ARBA00022475"/>
    </source>
</evidence>
<evidence type="ECO:0000256" key="6">
    <source>
        <dbReference type="ARBA" id="ARBA00023136"/>
    </source>
</evidence>
<evidence type="ECO:0008006" key="12">
    <source>
        <dbReference type="Google" id="ProtNLM"/>
    </source>
</evidence>
<organism evidence="10 11">
    <name type="scientific">Variovorax paradoxus</name>
    <dbReference type="NCBI Taxonomy" id="34073"/>
    <lineage>
        <taxon>Bacteria</taxon>
        <taxon>Pseudomonadati</taxon>
        <taxon>Pseudomonadota</taxon>
        <taxon>Betaproteobacteria</taxon>
        <taxon>Burkholderiales</taxon>
        <taxon>Comamonadaceae</taxon>
        <taxon>Variovorax</taxon>
    </lineage>
</organism>
<reference evidence="10 11" key="1">
    <citation type="submission" date="2016-03" db="EMBL/GenBank/DDBJ databases">
        <title>Genome sequence of Variovorax paradoxus KB5.</title>
        <authorList>
            <person name="Jeong H."/>
            <person name="Hong C.E."/>
            <person name="Jo S.H."/>
            <person name="Park J.M."/>
        </authorList>
    </citation>
    <scope>NUCLEOTIDE SEQUENCE [LARGE SCALE GENOMIC DNA]</scope>
    <source>
        <strain evidence="10 11">KB5</strain>
    </source>
</reference>
<keyword evidence="4 8" id="KW-0812">Transmembrane</keyword>
<dbReference type="InterPro" id="IPR045324">
    <property type="entry name" value="Small_multidrug_res"/>
</dbReference>
<dbReference type="InterPro" id="IPR037185">
    <property type="entry name" value="EmrE-like"/>
</dbReference>
<keyword evidence="2" id="KW-0813">Transport</keyword>
<comment type="similarity">
    <text evidence="7 8">Belongs to the drug/metabolite transporter (DMT) superfamily. Small multidrug resistance (SMR) (TC 2.A.7.1) family.</text>
</comment>
<gene>
    <name evidence="10" type="ORF">A3K87_12650</name>
</gene>
<name>A0AA91IBL9_VARPD</name>
<dbReference type="Gene3D" id="1.10.3730.20">
    <property type="match status" value="1"/>
</dbReference>
<protein>
    <recommendedName>
        <fullName evidence="12">QacE family quaternary ammonium compound efflux SMR transporter</fullName>
    </recommendedName>
</protein>
<evidence type="ECO:0000256" key="2">
    <source>
        <dbReference type="ARBA" id="ARBA00022448"/>
    </source>
</evidence>
<dbReference type="GO" id="GO:0022857">
    <property type="term" value="F:transmembrane transporter activity"/>
    <property type="evidence" value="ECO:0007669"/>
    <property type="project" value="InterPro"/>
</dbReference>
<feature type="transmembrane region" description="Helical" evidence="9">
    <location>
        <begin position="62"/>
        <end position="83"/>
    </location>
</feature>
<proteinExistence type="inferred from homology"/>
<keyword evidence="5 9" id="KW-1133">Transmembrane helix</keyword>